<dbReference type="Proteomes" id="UP000004509">
    <property type="component" value="Unassembled WGS sequence"/>
</dbReference>
<dbReference type="InterPro" id="IPR029060">
    <property type="entry name" value="PIN-like_dom_sf"/>
</dbReference>
<dbReference type="InterPro" id="IPR002716">
    <property type="entry name" value="PIN_dom"/>
</dbReference>
<dbReference type="SUPFAM" id="SSF88723">
    <property type="entry name" value="PIN domain-like"/>
    <property type="match status" value="1"/>
</dbReference>
<proteinExistence type="predicted"/>
<dbReference type="PANTHER" id="PTHR34610">
    <property type="entry name" value="SSL7007 PROTEIN"/>
    <property type="match status" value="1"/>
</dbReference>
<dbReference type="Pfam" id="PF13470">
    <property type="entry name" value="PIN_3"/>
    <property type="match status" value="1"/>
</dbReference>
<dbReference type="OrthoDB" id="9802272at2"/>
<dbReference type="InterPro" id="IPR002850">
    <property type="entry name" value="PIN_toxin-like"/>
</dbReference>
<sequence length="144" mass="16223">MKKYVVVDTNVLVSALITRNENAPTVKILRYLSQNKIVPVYSSDIVKEYYEVLRREKFKLSAEIVSAVIHDIVTNGLEVTDIVEVKEEMPDPKDVVFYAVTLTTKDKGTFLVTGNGKHFPAKSFIVTPAELVDILEKNYGKKTT</sequence>
<dbReference type="PANTHER" id="PTHR34610:SF3">
    <property type="entry name" value="SSL7007 PROTEIN"/>
    <property type="match status" value="1"/>
</dbReference>
<dbReference type="eggNOG" id="COG1569">
    <property type="taxonomic scope" value="Bacteria"/>
</dbReference>
<name>C8PND1_9SPIR</name>
<organism evidence="2 3">
    <name type="scientific">Treponema vincentii ATCC 35580</name>
    <dbReference type="NCBI Taxonomy" id="596324"/>
    <lineage>
        <taxon>Bacteria</taxon>
        <taxon>Pseudomonadati</taxon>
        <taxon>Spirochaetota</taxon>
        <taxon>Spirochaetia</taxon>
        <taxon>Spirochaetales</taxon>
        <taxon>Treponemataceae</taxon>
        <taxon>Treponema</taxon>
    </lineage>
</organism>
<dbReference type="EMBL" id="ACYH01000013">
    <property type="protein sequence ID" value="EEV21036.1"/>
    <property type="molecule type" value="Genomic_DNA"/>
</dbReference>
<evidence type="ECO:0000313" key="2">
    <source>
        <dbReference type="EMBL" id="EEV21036.1"/>
    </source>
</evidence>
<accession>C8PND1</accession>
<dbReference type="RefSeq" id="WP_006188045.1">
    <property type="nucleotide sequence ID" value="NZ_ACYH01000013.1"/>
</dbReference>
<comment type="caution">
    <text evidence="2">The sequence shown here is derived from an EMBL/GenBank/DDBJ whole genome shotgun (WGS) entry which is preliminary data.</text>
</comment>
<evidence type="ECO:0000313" key="3">
    <source>
        <dbReference type="Proteomes" id="UP000004509"/>
    </source>
</evidence>
<feature type="domain" description="PIN" evidence="1">
    <location>
        <begin position="5"/>
        <end position="115"/>
    </location>
</feature>
<evidence type="ECO:0000259" key="1">
    <source>
        <dbReference type="Pfam" id="PF13470"/>
    </source>
</evidence>
<reference evidence="2 3" key="1">
    <citation type="submission" date="2009-07" db="EMBL/GenBank/DDBJ databases">
        <authorList>
            <person name="Madupu R."/>
            <person name="Sebastian Y."/>
            <person name="Durkin A.S."/>
            <person name="Torralba M."/>
            <person name="Methe B."/>
            <person name="Sutton G.G."/>
            <person name="Strausberg R.L."/>
            <person name="Nelson K.E."/>
        </authorList>
    </citation>
    <scope>NUCLEOTIDE SEQUENCE [LARGE SCALE GENOMIC DNA]</scope>
    <source>
        <strain evidence="2 3">ATCC 35580</strain>
    </source>
</reference>
<dbReference type="NCBIfam" id="TIGR00305">
    <property type="entry name" value="putative toxin-antitoxin system toxin component, PIN family"/>
    <property type="match status" value="1"/>
</dbReference>
<gene>
    <name evidence="2" type="ORF">TREVI0001_2561</name>
</gene>
<dbReference type="STRING" id="596324.TREVI0001_2561"/>
<protein>
    <submittedName>
        <fullName evidence="2">Putative toxin-antitoxin system toxin component, PIN family</fullName>
    </submittedName>
</protein>
<dbReference type="AlphaFoldDB" id="C8PND1"/>